<reference evidence="1" key="1">
    <citation type="submission" date="2021-05" db="EMBL/GenBank/DDBJ databases">
        <authorList>
            <person name="Pietrasiak N."/>
            <person name="Ward R."/>
            <person name="Stajich J.E."/>
            <person name="Kurbessoian T."/>
        </authorList>
    </citation>
    <scope>NUCLEOTIDE SEQUENCE</scope>
    <source>
        <strain evidence="1">GSE-TBD4-15B</strain>
    </source>
</reference>
<accession>A0A951U5T4</accession>
<name>A0A951U5T4_9CYAN</name>
<proteinExistence type="predicted"/>
<dbReference type="Proteomes" id="UP000707356">
    <property type="component" value="Unassembled WGS sequence"/>
</dbReference>
<evidence type="ECO:0000313" key="2">
    <source>
        <dbReference type="Proteomes" id="UP000707356"/>
    </source>
</evidence>
<reference evidence="1" key="2">
    <citation type="journal article" date="2022" name="Microbiol. Resour. Announc.">
        <title>Metagenome Sequencing to Explore Phylogenomics of Terrestrial Cyanobacteria.</title>
        <authorList>
            <person name="Ward R.D."/>
            <person name="Stajich J.E."/>
            <person name="Johansen J.R."/>
            <person name="Huntemann M."/>
            <person name="Clum A."/>
            <person name="Foster B."/>
            <person name="Foster B."/>
            <person name="Roux S."/>
            <person name="Palaniappan K."/>
            <person name="Varghese N."/>
            <person name="Mukherjee S."/>
            <person name="Reddy T.B.K."/>
            <person name="Daum C."/>
            <person name="Copeland A."/>
            <person name="Chen I.A."/>
            <person name="Ivanova N.N."/>
            <person name="Kyrpides N.C."/>
            <person name="Shapiro N."/>
            <person name="Eloe-Fadrosh E.A."/>
            <person name="Pietrasiak N."/>
        </authorList>
    </citation>
    <scope>NUCLEOTIDE SEQUENCE</scope>
    <source>
        <strain evidence="1">GSE-TBD4-15B</strain>
    </source>
</reference>
<gene>
    <name evidence="1" type="ORF">KME07_16120</name>
</gene>
<dbReference type="AlphaFoldDB" id="A0A951U5T4"/>
<protein>
    <submittedName>
        <fullName evidence="1">Uncharacterized protein</fullName>
    </submittedName>
</protein>
<comment type="caution">
    <text evidence="1">The sequence shown here is derived from an EMBL/GenBank/DDBJ whole genome shotgun (WGS) entry which is preliminary data.</text>
</comment>
<organism evidence="1 2">
    <name type="scientific">Pegethrix bostrychoides GSE-TBD4-15B</name>
    <dbReference type="NCBI Taxonomy" id="2839662"/>
    <lineage>
        <taxon>Bacteria</taxon>
        <taxon>Bacillati</taxon>
        <taxon>Cyanobacteriota</taxon>
        <taxon>Cyanophyceae</taxon>
        <taxon>Oculatellales</taxon>
        <taxon>Oculatellaceae</taxon>
        <taxon>Pegethrix</taxon>
    </lineage>
</organism>
<sequence>MNNERHQRLTQAAQLHRANLRKNLERRLEAAKASGDQKLIQILEAESNYIG</sequence>
<evidence type="ECO:0000313" key="1">
    <source>
        <dbReference type="EMBL" id="MBW4466950.1"/>
    </source>
</evidence>
<dbReference type="EMBL" id="JAHHHV010000072">
    <property type="protein sequence ID" value="MBW4466950.1"/>
    <property type="molecule type" value="Genomic_DNA"/>
</dbReference>